<keyword evidence="2 3" id="KW-0040">ANK repeat</keyword>
<dbReference type="Gene3D" id="1.25.40.20">
    <property type="entry name" value="Ankyrin repeat-containing domain"/>
    <property type="match status" value="1"/>
</dbReference>
<feature type="transmembrane region" description="Helical" evidence="4">
    <location>
        <begin position="166"/>
        <end position="187"/>
    </location>
</feature>
<dbReference type="PANTHER" id="PTHR24198:SF165">
    <property type="entry name" value="ANKYRIN REPEAT-CONTAINING PROTEIN-RELATED"/>
    <property type="match status" value="1"/>
</dbReference>
<keyword evidence="4" id="KW-0472">Membrane</keyword>
<feature type="transmembrane region" description="Helical" evidence="4">
    <location>
        <begin position="199"/>
        <end position="220"/>
    </location>
</feature>
<keyword evidence="4" id="KW-0812">Transmembrane</keyword>
<evidence type="ECO:0000313" key="5">
    <source>
        <dbReference type="Proteomes" id="UP000515125"/>
    </source>
</evidence>
<gene>
    <name evidence="6" type="primary">LOC34618150</name>
</gene>
<keyword evidence="5" id="KW-1185">Reference proteome</keyword>
<dbReference type="GeneID" id="34618150"/>
<dbReference type="Proteomes" id="UP000515125">
    <property type="component" value="Unplaced"/>
</dbReference>
<dbReference type="RefSeq" id="XP_026192458.1">
    <property type="nucleotide sequence ID" value="XM_026336673.1"/>
</dbReference>
<sequence>MFEEPVNPVWGVESGAGWEERLVSCLVIRLWRVQLGFTRFQEESSLETPIYFAIKAGNFAAVRCILAHGGCKLLQHQNRNNMTPFIVAAAEYAEENVGDALRILELLYLHGVSLEEQDDMGQTALLWAARRGSLPIIQWLLSKGANLNHRDHVGGTVLHAASAYALLYWGLSMLNFLMVLVISGLLLHSTDAENTGWMINLLHSVLAMGLWTATQLLWLATFKADPGIVAGSLHRIRDQFASVHPQFTREILGALRWPLGPSYGAYHSQLEQIERQMLLTNLDLCELNTAVSRRAFQAGGGASDVAVTDEEDLRFQAAAARLSSLRDELCEVQEGIAVERQKRLNGVNVTRFWYNSPLLDEAFDPKLSSRSYYYQQGNASAERLLGAPHSSHGPPISV</sequence>
<keyword evidence="1" id="KW-0677">Repeat</keyword>
<evidence type="ECO:0000256" key="3">
    <source>
        <dbReference type="PROSITE-ProRule" id="PRU00023"/>
    </source>
</evidence>
<name>A0A6P6RX42_9EIME</name>
<feature type="repeat" description="ANK" evidence="3">
    <location>
        <begin position="120"/>
        <end position="152"/>
    </location>
</feature>
<dbReference type="InterPro" id="IPR002110">
    <property type="entry name" value="Ankyrin_rpt"/>
</dbReference>
<dbReference type="AlphaFoldDB" id="A0A6P6RX42"/>
<keyword evidence="4" id="KW-1133">Transmembrane helix</keyword>
<protein>
    <submittedName>
        <fullName evidence="6">Uncharacterized protein LOC34618150</fullName>
    </submittedName>
</protein>
<evidence type="ECO:0000256" key="4">
    <source>
        <dbReference type="SAM" id="Phobius"/>
    </source>
</evidence>
<dbReference type="InterPro" id="IPR036770">
    <property type="entry name" value="Ankyrin_rpt-contain_sf"/>
</dbReference>
<evidence type="ECO:0000256" key="1">
    <source>
        <dbReference type="ARBA" id="ARBA00022737"/>
    </source>
</evidence>
<dbReference type="SMART" id="SM00248">
    <property type="entry name" value="ANK"/>
    <property type="match status" value="3"/>
</dbReference>
<organism evidence="5 6">
    <name type="scientific">Cyclospora cayetanensis</name>
    <dbReference type="NCBI Taxonomy" id="88456"/>
    <lineage>
        <taxon>Eukaryota</taxon>
        <taxon>Sar</taxon>
        <taxon>Alveolata</taxon>
        <taxon>Apicomplexa</taxon>
        <taxon>Conoidasida</taxon>
        <taxon>Coccidia</taxon>
        <taxon>Eucoccidiorida</taxon>
        <taxon>Eimeriorina</taxon>
        <taxon>Eimeriidae</taxon>
        <taxon>Cyclospora</taxon>
    </lineage>
</organism>
<dbReference type="OrthoDB" id="347377at2759"/>
<evidence type="ECO:0000313" key="6">
    <source>
        <dbReference type="RefSeq" id="XP_026192458.1"/>
    </source>
</evidence>
<dbReference type="PANTHER" id="PTHR24198">
    <property type="entry name" value="ANKYRIN REPEAT AND PROTEIN KINASE DOMAIN-CONTAINING PROTEIN"/>
    <property type="match status" value="1"/>
</dbReference>
<proteinExistence type="predicted"/>
<accession>A0A6P6RX42</accession>
<dbReference type="SUPFAM" id="SSF48403">
    <property type="entry name" value="Ankyrin repeat"/>
    <property type="match status" value="1"/>
</dbReference>
<evidence type="ECO:0000256" key="2">
    <source>
        <dbReference type="ARBA" id="ARBA00023043"/>
    </source>
</evidence>
<reference evidence="6" key="1">
    <citation type="submission" date="2025-08" db="UniProtKB">
        <authorList>
            <consortium name="RefSeq"/>
        </authorList>
    </citation>
    <scope>IDENTIFICATION</scope>
</reference>
<dbReference type="PROSITE" id="PS50297">
    <property type="entry name" value="ANK_REP_REGION"/>
    <property type="match status" value="1"/>
</dbReference>
<dbReference type="Pfam" id="PF12796">
    <property type="entry name" value="Ank_2"/>
    <property type="match status" value="1"/>
</dbReference>
<dbReference type="PROSITE" id="PS50088">
    <property type="entry name" value="ANK_REPEAT"/>
    <property type="match status" value="1"/>
</dbReference>